<protein>
    <submittedName>
        <fullName evidence="1">Uncharacterized protein</fullName>
    </submittedName>
</protein>
<organism evidence="1 2">
    <name type="scientific">Rhodopirellula bahusiensis</name>
    <dbReference type="NCBI Taxonomy" id="2014065"/>
    <lineage>
        <taxon>Bacteria</taxon>
        <taxon>Pseudomonadati</taxon>
        <taxon>Planctomycetota</taxon>
        <taxon>Planctomycetia</taxon>
        <taxon>Pirellulales</taxon>
        <taxon>Pirellulaceae</taxon>
        <taxon>Rhodopirellula</taxon>
    </lineage>
</organism>
<proteinExistence type="predicted"/>
<sequence>MQARLGIARACRIQRQGDTYLKFSGQLKKTHRQPLALHRDISNVESSVEAEIEPAILDRRVRIEQQQVVAMTRQECNSVNNLSIESTIAVTNVTSEAGGFACT</sequence>
<dbReference type="GeneID" id="90611846"/>
<accession>A0A2G1VZ26</accession>
<dbReference type="EMBL" id="NIZW01000037">
    <property type="protein sequence ID" value="PHQ31860.1"/>
    <property type="molecule type" value="Genomic_DNA"/>
</dbReference>
<keyword evidence="2" id="KW-1185">Reference proteome</keyword>
<dbReference type="AlphaFoldDB" id="A0A2G1VZ26"/>
<name>A0A2G1VZ26_9BACT</name>
<dbReference type="RefSeq" id="WP_143549364.1">
    <property type="nucleotide sequence ID" value="NZ_NIZW01000037.1"/>
</dbReference>
<comment type="caution">
    <text evidence="1">The sequence shown here is derived from an EMBL/GenBank/DDBJ whole genome shotgun (WGS) entry which is preliminary data.</text>
</comment>
<gene>
    <name evidence="1" type="ORF">CEE69_28725</name>
</gene>
<evidence type="ECO:0000313" key="2">
    <source>
        <dbReference type="Proteomes" id="UP000225740"/>
    </source>
</evidence>
<reference evidence="1 2" key="1">
    <citation type="submission" date="2017-06" db="EMBL/GenBank/DDBJ databases">
        <title>Description of Rhodopirellula bahusiensis sp. nov.</title>
        <authorList>
            <person name="Kizina J."/>
            <person name="Harder J."/>
        </authorList>
    </citation>
    <scope>NUCLEOTIDE SEQUENCE [LARGE SCALE GENOMIC DNA]</scope>
    <source>
        <strain evidence="1 2">SWK21</strain>
    </source>
</reference>
<dbReference type="Proteomes" id="UP000225740">
    <property type="component" value="Unassembled WGS sequence"/>
</dbReference>
<evidence type="ECO:0000313" key="1">
    <source>
        <dbReference type="EMBL" id="PHQ31860.1"/>
    </source>
</evidence>